<protein>
    <recommendedName>
        <fullName evidence="2">t-SNARE coiled-coil homology domain-containing protein</fullName>
    </recommendedName>
</protein>
<name>A0ABD0YDR4_9HEMI</name>
<gene>
    <name evidence="3" type="ORF">AAG570_007205</name>
</gene>
<evidence type="ECO:0000313" key="4">
    <source>
        <dbReference type="Proteomes" id="UP001558652"/>
    </source>
</evidence>
<reference evidence="3 4" key="1">
    <citation type="submission" date="2024-07" db="EMBL/GenBank/DDBJ databases">
        <title>Chromosome-level genome assembly of the water stick insect Ranatra chinensis (Heteroptera: Nepidae).</title>
        <authorList>
            <person name="Liu X."/>
        </authorList>
    </citation>
    <scope>NUCLEOTIDE SEQUENCE [LARGE SCALE GENOMIC DNA]</scope>
    <source>
        <strain evidence="3">Cailab_2021Rc</strain>
        <tissue evidence="3">Muscle</tissue>
    </source>
</reference>
<keyword evidence="1" id="KW-1133">Transmembrane helix</keyword>
<keyword evidence="1" id="KW-0472">Membrane</keyword>
<dbReference type="Proteomes" id="UP001558652">
    <property type="component" value="Unassembled WGS sequence"/>
</dbReference>
<sequence length="308" mass="33612">MASKRRNMFYENKKQETEIGTCNSSSFCGCTSCGPSDGTVLDRIDYNIEAAQVEVGQGLRQLQRASHYQRSNRKMVCIVALGVVTSLMTGLLIVTKLAQRNELRDSLLVEACRHSGLDSAAWIAFCSLGCEVTPTFHLLSQLNVVTVILGLLRLSASHSKRVALHPGEQKAIRAVEKDSKSSLPLYSGTKKGNYPNRFFASRELKDFAFPGRSSRGAAVEPDSYQEVRSLAGRGSEAPAEINDVCFLFTFDEANEHENNKTVIMSVAERASIGFPRGWISEFADSQCGVATEHPGSGGVLSHSLDPFP</sequence>
<evidence type="ECO:0000313" key="3">
    <source>
        <dbReference type="EMBL" id="KAL1115174.1"/>
    </source>
</evidence>
<keyword evidence="1" id="KW-0812">Transmembrane</keyword>
<dbReference type="Pfam" id="PF05739">
    <property type="entry name" value="SNARE"/>
    <property type="match status" value="1"/>
</dbReference>
<dbReference type="InterPro" id="IPR000727">
    <property type="entry name" value="T_SNARE_dom"/>
</dbReference>
<proteinExistence type="predicted"/>
<dbReference type="SUPFAM" id="SSF58038">
    <property type="entry name" value="SNARE fusion complex"/>
    <property type="match status" value="1"/>
</dbReference>
<evidence type="ECO:0000256" key="1">
    <source>
        <dbReference type="SAM" id="Phobius"/>
    </source>
</evidence>
<feature type="transmembrane region" description="Helical" evidence="1">
    <location>
        <begin position="76"/>
        <end position="98"/>
    </location>
</feature>
<comment type="caution">
    <text evidence="3">The sequence shown here is derived from an EMBL/GenBank/DDBJ whole genome shotgun (WGS) entry which is preliminary data.</text>
</comment>
<dbReference type="EMBL" id="JBFDAA010000020">
    <property type="protein sequence ID" value="KAL1115174.1"/>
    <property type="molecule type" value="Genomic_DNA"/>
</dbReference>
<dbReference type="AlphaFoldDB" id="A0ABD0YDR4"/>
<dbReference type="Gene3D" id="1.20.5.110">
    <property type="match status" value="1"/>
</dbReference>
<feature type="domain" description="T-SNARE coiled-coil homology" evidence="2">
    <location>
        <begin position="39"/>
        <end position="84"/>
    </location>
</feature>
<evidence type="ECO:0000259" key="2">
    <source>
        <dbReference type="Pfam" id="PF05739"/>
    </source>
</evidence>
<keyword evidence="4" id="KW-1185">Reference proteome</keyword>
<organism evidence="3 4">
    <name type="scientific">Ranatra chinensis</name>
    <dbReference type="NCBI Taxonomy" id="642074"/>
    <lineage>
        <taxon>Eukaryota</taxon>
        <taxon>Metazoa</taxon>
        <taxon>Ecdysozoa</taxon>
        <taxon>Arthropoda</taxon>
        <taxon>Hexapoda</taxon>
        <taxon>Insecta</taxon>
        <taxon>Pterygota</taxon>
        <taxon>Neoptera</taxon>
        <taxon>Paraneoptera</taxon>
        <taxon>Hemiptera</taxon>
        <taxon>Heteroptera</taxon>
        <taxon>Panheteroptera</taxon>
        <taxon>Nepomorpha</taxon>
        <taxon>Nepidae</taxon>
        <taxon>Ranatrinae</taxon>
        <taxon>Ranatra</taxon>
    </lineage>
</organism>
<accession>A0ABD0YDR4</accession>
<dbReference type="PROSITE" id="PS51257">
    <property type="entry name" value="PROKAR_LIPOPROTEIN"/>
    <property type="match status" value="1"/>
</dbReference>